<keyword evidence="2" id="KW-1185">Reference proteome</keyword>
<dbReference type="RefSeq" id="WP_068137666.1">
    <property type="nucleotide sequence ID" value="NZ_AP014924.1"/>
</dbReference>
<dbReference type="OrthoDB" id="5507947at2"/>
<dbReference type="EMBL" id="AP014924">
    <property type="protein sequence ID" value="BAS27991.1"/>
    <property type="molecule type" value="Genomic_DNA"/>
</dbReference>
<gene>
    <name evidence="1" type="ORF">LIP_2150</name>
</gene>
<evidence type="ECO:0008006" key="3">
    <source>
        <dbReference type="Google" id="ProtNLM"/>
    </source>
</evidence>
<name>A0A0K2SLI9_LIMPI</name>
<evidence type="ECO:0000313" key="1">
    <source>
        <dbReference type="EMBL" id="BAS27991.1"/>
    </source>
</evidence>
<dbReference type="Proteomes" id="UP000065807">
    <property type="component" value="Chromosome"/>
</dbReference>
<dbReference type="KEGG" id="lpil:LIP_2150"/>
<organism evidence="1 2">
    <name type="scientific">Limnochorda pilosa</name>
    <dbReference type="NCBI Taxonomy" id="1555112"/>
    <lineage>
        <taxon>Bacteria</taxon>
        <taxon>Bacillati</taxon>
        <taxon>Bacillota</taxon>
        <taxon>Limnochordia</taxon>
        <taxon>Limnochordales</taxon>
        <taxon>Limnochordaceae</taxon>
        <taxon>Limnochorda</taxon>
    </lineage>
</organism>
<reference evidence="2" key="1">
    <citation type="submission" date="2015-07" db="EMBL/GenBank/DDBJ databases">
        <title>Complete genome sequence and phylogenetic analysis of Limnochorda pilosa.</title>
        <authorList>
            <person name="Watanabe M."/>
            <person name="Kojima H."/>
            <person name="Fukui M."/>
        </authorList>
    </citation>
    <scope>NUCLEOTIDE SEQUENCE [LARGE SCALE GENOMIC DNA]</scope>
    <source>
        <strain evidence="2">HC45</strain>
    </source>
</reference>
<proteinExistence type="predicted"/>
<reference evidence="2" key="2">
    <citation type="journal article" date="2016" name="Int. J. Syst. Evol. Microbiol.">
        <title>Complete genome sequence and cell structure of Limnochorda pilosa, a Gram-negative spore-former within the phylum Firmicutes.</title>
        <authorList>
            <person name="Watanabe M."/>
            <person name="Kojima H."/>
            <person name="Fukui M."/>
        </authorList>
    </citation>
    <scope>NUCLEOTIDE SEQUENCE [LARGE SCALE GENOMIC DNA]</scope>
    <source>
        <strain evidence="2">HC45</strain>
    </source>
</reference>
<protein>
    <recommendedName>
        <fullName evidence="3">Antitoxin SocA-like Panacea domain-containing protein</fullName>
    </recommendedName>
</protein>
<dbReference type="AlphaFoldDB" id="A0A0K2SLI9"/>
<accession>A0A0K2SLI9</accession>
<dbReference type="STRING" id="1555112.LIP_2150"/>
<evidence type="ECO:0000313" key="2">
    <source>
        <dbReference type="Proteomes" id="UP000065807"/>
    </source>
</evidence>
<sequence>MVAGLVQERRSFVVALIQELNDGGSWSGSTHVQKCSFFIQHLCGLPMGYSFVIYHYGPYSFDLEEELAIMRWQGLVKVEPDPGGYGVHYQVGAAFPGGGPEISDEHRQVIHRAVGHLGQRHVRDLELLATTYYLQKGLDGKERDEPSTVEAVLALKPHFNEAEVGVALRELAELEAALGAGQ</sequence>